<dbReference type="AlphaFoldDB" id="A0AAN7AFR6"/>
<evidence type="ECO:0000313" key="4">
    <source>
        <dbReference type="Proteomes" id="UP001302126"/>
    </source>
</evidence>
<proteinExistence type="predicted"/>
<reference evidence="3" key="2">
    <citation type="submission" date="2023-05" db="EMBL/GenBank/DDBJ databases">
        <authorList>
            <consortium name="Lawrence Berkeley National Laboratory"/>
            <person name="Steindorff A."/>
            <person name="Hensen N."/>
            <person name="Bonometti L."/>
            <person name="Westerberg I."/>
            <person name="Brannstrom I.O."/>
            <person name="Guillou S."/>
            <person name="Cros-Aarteil S."/>
            <person name="Calhoun S."/>
            <person name="Haridas S."/>
            <person name="Kuo A."/>
            <person name="Mondo S."/>
            <person name="Pangilinan J."/>
            <person name="Riley R."/>
            <person name="Labutti K."/>
            <person name="Andreopoulos B."/>
            <person name="Lipzen A."/>
            <person name="Chen C."/>
            <person name="Yanf M."/>
            <person name="Daum C."/>
            <person name="Ng V."/>
            <person name="Clum A."/>
            <person name="Ohm R."/>
            <person name="Martin F."/>
            <person name="Silar P."/>
            <person name="Natvig D."/>
            <person name="Lalanne C."/>
            <person name="Gautier V."/>
            <person name="Ament-Velasquez S.L."/>
            <person name="Kruys A."/>
            <person name="Hutchinson M.I."/>
            <person name="Powell A.J."/>
            <person name="Barry K."/>
            <person name="Miller A.N."/>
            <person name="Grigoriev I.V."/>
            <person name="Debuchy R."/>
            <person name="Gladieux P."/>
            <person name="Thoren M.H."/>
            <person name="Johannesson H."/>
        </authorList>
    </citation>
    <scope>NUCLEOTIDE SEQUENCE</scope>
    <source>
        <strain evidence="3">PSN309</strain>
    </source>
</reference>
<evidence type="ECO:0000256" key="1">
    <source>
        <dbReference type="SAM" id="MobiDB-lite"/>
    </source>
</evidence>
<sequence>MQAGWHPIHPNRTTRTQHPGSTRVTFPHLFLSSRVSVFFFCFVIFAGRFFSSSVGDHRSWVSVFCLLVSNLAKNLSRLNSSPTLPTCSCIHTETLNLVYLISGTPSVPRKLYRYKPALSPTLQTNPARAERLRTAGRGRNVLSCLCLCLFLAHKPGLGFLQQKVPWDELEKMQYICRPCQGFVYIPDTRHRAIWGSNRTEEHLCSKSPEQDEKSKV</sequence>
<gene>
    <name evidence="3" type="ORF">QBC35DRAFT_66394</name>
</gene>
<dbReference type="Proteomes" id="UP001302126">
    <property type="component" value="Unassembled WGS sequence"/>
</dbReference>
<keyword evidence="2" id="KW-1133">Transmembrane helix</keyword>
<protein>
    <submittedName>
        <fullName evidence="3">Uncharacterized protein</fullName>
    </submittedName>
</protein>
<feature type="transmembrane region" description="Helical" evidence="2">
    <location>
        <begin position="29"/>
        <end position="50"/>
    </location>
</feature>
<evidence type="ECO:0000256" key="2">
    <source>
        <dbReference type="SAM" id="Phobius"/>
    </source>
</evidence>
<feature type="compositionally biased region" description="Polar residues" evidence="1">
    <location>
        <begin position="11"/>
        <end position="20"/>
    </location>
</feature>
<accession>A0AAN7AFR6</accession>
<dbReference type="EMBL" id="MU864501">
    <property type="protein sequence ID" value="KAK4184180.1"/>
    <property type="molecule type" value="Genomic_DNA"/>
</dbReference>
<feature type="region of interest" description="Disordered" evidence="1">
    <location>
        <begin position="1"/>
        <end position="20"/>
    </location>
</feature>
<keyword evidence="4" id="KW-1185">Reference proteome</keyword>
<comment type="caution">
    <text evidence="3">The sequence shown here is derived from an EMBL/GenBank/DDBJ whole genome shotgun (WGS) entry which is preliminary data.</text>
</comment>
<evidence type="ECO:0000313" key="3">
    <source>
        <dbReference type="EMBL" id="KAK4184180.1"/>
    </source>
</evidence>
<keyword evidence="2" id="KW-0812">Transmembrane</keyword>
<organism evidence="3 4">
    <name type="scientific">Podospora australis</name>
    <dbReference type="NCBI Taxonomy" id="1536484"/>
    <lineage>
        <taxon>Eukaryota</taxon>
        <taxon>Fungi</taxon>
        <taxon>Dikarya</taxon>
        <taxon>Ascomycota</taxon>
        <taxon>Pezizomycotina</taxon>
        <taxon>Sordariomycetes</taxon>
        <taxon>Sordariomycetidae</taxon>
        <taxon>Sordariales</taxon>
        <taxon>Podosporaceae</taxon>
        <taxon>Podospora</taxon>
    </lineage>
</organism>
<reference evidence="3" key="1">
    <citation type="journal article" date="2023" name="Mol. Phylogenet. Evol.">
        <title>Genome-scale phylogeny and comparative genomics of the fungal order Sordariales.</title>
        <authorList>
            <person name="Hensen N."/>
            <person name="Bonometti L."/>
            <person name="Westerberg I."/>
            <person name="Brannstrom I.O."/>
            <person name="Guillou S."/>
            <person name="Cros-Aarteil S."/>
            <person name="Calhoun S."/>
            <person name="Haridas S."/>
            <person name="Kuo A."/>
            <person name="Mondo S."/>
            <person name="Pangilinan J."/>
            <person name="Riley R."/>
            <person name="LaButti K."/>
            <person name="Andreopoulos B."/>
            <person name="Lipzen A."/>
            <person name="Chen C."/>
            <person name="Yan M."/>
            <person name="Daum C."/>
            <person name="Ng V."/>
            <person name="Clum A."/>
            <person name="Steindorff A."/>
            <person name="Ohm R.A."/>
            <person name="Martin F."/>
            <person name="Silar P."/>
            <person name="Natvig D.O."/>
            <person name="Lalanne C."/>
            <person name="Gautier V."/>
            <person name="Ament-Velasquez S.L."/>
            <person name="Kruys A."/>
            <person name="Hutchinson M.I."/>
            <person name="Powell A.J."/>
            <person name="Barry K."/>
            <person name="Miller A.N."/>
            <person name="Grigoriev I.V."/>
            <person name="Debuchy R."/>
            <person name="Gladieux P."/>
            <person name="Hiltunen Thoren M."/>
            <person name="Johannesson H."/>
        </authorList>
    </citation>
    <scope>NUCLEOTIDE SEQUENCE</scope>
    <source>
        <strain evidence="3">PSN309</strain>
    </source>
</reference>
<keyword evidence="2" id="KW-0472">Membrane</keyword>
<name>A0AAN7AFR6_9PEZI</name>